<dbReference type="PANTHER" id="PTHR43479">
    <property type="entry name" value="ACREF/ENVCD OPERON REPRESSOR-RELATED"/>
    <property type="match status" value="1"/>
</dbReference>
<dbReference type="InterPro" id="IPR050624">
    <property type="entry name" value="HTH-type_Tx_Regulator"/>
</dbReference>
<dbReference type="Gene3D" id="1.10.357.10">
    <property type="entry name" value="Tetracycline Repressor, domain 2"/>
    <property type="match status" value="1"/>
</dbReference>
<organism evidence="6 7">
    <name type="scientific">SAR86 cluster bacterium BACL1 MAG-120920-bin57</name>
    <dbReference type="NCBI Taxonomy" id="1655571"/>
    <lineage>
        <taxon>Bacteria</taxon>
        <taxon>Pseudomonadati</taxon>
        <taxon>Pseudomonadota</taxon>
        <taxon>Gammaproteobacteria</taxon>
        <taxon>SAR86 cluster</taxon>
    </lineage>
</organism>
<dbReference type="InterPro" id="IPR001647">
    <property type="entry name" value="HTH_TetR"/>
</dbReference>
<dbReference type="PROSITE" id="PS50977">
    <property type="entry name" value="HTH_TETR_2"/>
    <property type="match status" value="1"/>
</dbReference>
<protein>
    <recommendedName>
        <fullName evidence="5">HTH tetR-type domain-containing protein</fullName>
    </recommendedName>
</protein>
<dbReference type="SUPFAM" id="SSF48498">
    <property type="entry name" value="Tetracyclin repressor-like, C-terminal domain"/>
    <property type="match status" value="1"/>
</dbReference>
<gene>
    <name evidence="6" type="ORF">ABR63_08145</name>
</gene>
<dbReference type="InterPro" id="IPR009057">
    <property type="entry name" value="Homeodomain-like_sf"/>
</dbReference>
<dbReference type="Proteomes" id="UP000050874">
    <property type="component" value="Unassembled WGS sequence"/>
</dbReference>
<evidence type="ECO:0000256" key="3">
    <source>
        <dbReference type="ARBA" id="ARBA00023163"/>
    </source>
</evidence>
<evidence type="ECO:0000256" key="4">
    <source>
        <dbReference type="PROSITE-ProRule" id="PRU00335"/>
    </source>
</evidence>
<accession>A0A0R2PSJ1</accession>
<feature type="domain" description="HTH tetR-type" evidence="5">
    <location>
        <begin position="6"/>
        <end position="66"/>
    </location>
</feature>
<name>A0A0R2PSJ1_9GAMM</name>
<keyword evidence="2 4" id="KW-0238">DNA-binding</keyword>
<comment type="caution">
    <text evidence="6">The sequence shown here is derived from an EMBL/GenBank/DDBJ whole genome shotgun (WGS) entry which is preliminary data.</text>
</comment>
<sequence>MKYHHGDLKEALVQSACACCEENGFEKISLRSIAKEANVSQTAPYRHFKTKVDLLAAVAQCGFDELRERMERSAHKTNGLDGKEQFLEMGLAYLEFGLEKQNTYDLMNHTSIHFGDYPDLIASSEATFTLLVNAVSRIKPELSEEELMSECIKAWAMVAGLVAILRKDSANLDSSAGRARELIKKDVKKFLAQADILF</sequence>
<dbReference type="InterPro" id="IPR036271">
    <property type="entry name" value="Tet_transcr_reg_TetR-rel_C_sf"/>
</dbReference>
<dbReference type="PANTHER" id="PTHR43479:SF20">
    <property type="entry name" value="HTH TETR-TYPE DOMAIN-CONTAINING PROTEIN"/>
    <property type="match status" value="1"/>
</dbReference>
<evidence type="ECO:0000256" key="1">
    <source>
        <dbReference type="ARBA" id="ARBA00023015"/>
    </source>
</evidence>
<keyword evidence="3" id="KW-0804">Transcription</keyword>
<dbReference type="Pfam" id="PF00440">
    <property type="entry name" value="TetR_N"/>
    <property type="match status" value="1"/>
</dbReference>
<keyword evidence="1" id="KW-0805">Transcription regulation</keyword>
<dbReference type="PRINTS" id="PR00455">
    <property type="entry name" value="HTHTETR"/>
</dbReference>
<dbReference type="EMBL" id="LIAV01000030">
    <property type="protein sequence ID" value="KRO41064.1"/>
    <property type="molecule type" value="Genomic_DNA"/>
</dbReference>
<dbReference type="AlphaFoldDB" id="A0A0R2PSJ1"/>
<reference evidence="7" key="1">
    <citation type="submission" date="2015-10" db="EMBL/GenBank/DDBJ databases">
        <title>Metagenome-Assembled Genomes uncover a global brackish microbiome.</title>
        <authorList>
            <person name="Hugerth L.W."/>
            <person name="Larsson J."/>
            <person name="Alneberg J."/>
            <person name="Lindh M.V."/>
            <person name="Legrand C."/>
            <person name="Pinhassi J."/>
            <person name="Andersson A."/>
        </authorList>
    </citation>
    <scope>NUCLEOTIDE SEQUENCE [LARGE SCALE GENOMIC DNA]</scope>
</reference>
<evidence type="ECO:0000259" key="5">
    <source>
        <dbReference type="PROSITE" id="PS50977"/>
    </source>
</evidence>
<feature type="DNA-binding region" description="H-T-H motif" evidence="4">
    <location>
        <begin position="29"/>
        <end position="48"/>
    </location>
</feature>
<evidence type="ECO:0000256" key="2">
    <source>
        <dbReference type="ARBA" id="ARBA00023125"/>
    </source>
</evidence>
<dbReference type="InterPro" id="IPR025996">
    <property type="entry name" value="MT1864/Rv1816-like_C"/>
</dbReference>
<proteinExistence type="predicted"/>
<dbReference type="SUPFAM" id="SSF46689">
    <property type="entry name" value="Homeodomain-like"/>
    <property type="match status" value="1"/>
</dbReference>
<evidence type="ECO:0000313" key="7">
    <source>
        <dbReference type="Proteomes" id="UP000050874"/>
    </source>
</evidence>
<evidence type="ECO:0000313" key="6">
    <source>
        <dbReference type="EMBL" id="KRO41064.1"/>
    </source>
</evidence>
<dbReference type="GO" id="GO:0003677">
    <property type="term" value="F:DNA binding"/>
    <property type="evidence" value="ECO:0007669"/>
    <property type="project" value="UniProtKB-UniRule"/>
</dbReference>
<dbReference type="Pfam" id="PF13305">
    <property type="entry name" value="TetR_C_33"/>
    <property type="match status" value="1"/>
</dbReference>